<dbReference type="SUPFAM" id="SSF56645">
    <property type="entry name" value="Acyl-CoA dehydrogenase NM domain-like"/>
    <property type="match status" value="1"/>
</dbReference>
<dbReference type="InterPro" id="IPR009100">
    <property type="entry name" value="AcylCoA_DH/oxidase_NM_dom_sf"/>
</dbReference>
<dbReference type="InterPro" id="IPR009075">
    <property type="entry name" value="AcylCo_DH/oxidase_C"/>
</dbReference>
<dbReference type="InterPro" id="IPR046373">
    <property type="entry name" value="Acyl-CoA_Oxase/DH_mid-dom_sf"/>
</dbReference>
<dbReference type="InterPro" id="IPR052161">
    <property type="entry name" value="Mycobact_Acyl-CoA_DH"/>
</dbReference>
<evidence type="ECO:0000256" key="4">
    <source>
        <dbReference type="ARBA" id="ARBA00022827"/>
    </source>
</evidence>
<organism evidence="10 11">
    <name type="scientific">Novosphingobium anseongense</name>
    <dbReference type="NCBI Taxonomy" id="3133436"/>
    <lineage>
        <taxon>Bacteria</taxon>
        <taxon>Pseudomonadati</taxon>
        <taxon>Pseudomonadota</taxon>
        <taxon>Alphaproteobacteria</taxon>
        <taxon>Sphingomonadales</taxon>
        <taxon>Sphingomonadaceae</taxon>
        <taxon>Novosphingobium</taxon>
    </lineage>
</organism>
<evidence type="ECO:0000256" key="5">
    <source>
        <dbReference type="ARBA" id="ARBA00023002"/>
    </source>
</evidence>
<evidence type="ECO:0000256" key="6">
    <source>
        <dbReference type="RuleBase" id="RU362125"/>
    </source>
</evidence>
<dbReference type="SUPFAM" id="SSF47203">
    <property type="entry name" value="Acyl-CoA dehydrogenase C-terminal domain-like"/>
    <property type="match status" value="1"/>
</dbReference>
<dbReference type="InterPro" id="IPR013786">
    <property type="entry name" value="AcylCoA_DH/ox_N"/>
</dbReference>
<sequence length="408" mass="44858">MNFDDTPEEAAYRATVRTWIAANAPDLSRLSPEERRNWHPAHKEVARQWQATKAQAGYACLSWPKEQGGAGGSAIEEAIFNQEENRAGLQFTYFMTGLHMLLPALMEHNKDEASRARIPPAVRGEEIWCQLFSEPASGSDSAGVRCAAVRDGDEWVINGQKVWNSGAQIADYGMLVARTDPDVPKHKGLTVFWLDMKTPGVEVRPIRMMSGDNELNEVFLTDVRLPDSQRVGELGGGWKVIISTLMNERAALGSGTGLNWRDVMKLAGQVASWDGTALEDPAFREWLADVYVDAEAIRLLSFRTLTSLSKGTAPGPEGSAGKLLWSNLAQTLTDKALDILDHAGLMDDPDEALLNGAFQHRFLWAPGLRLGGGTDEIMKNIIAERVLGLPGDVRVDKNVPFREIPNGR</sequence>
<protein>
    <submittedName>
        <fullName evidence="10">Acyl-CoA dehydrogenase family protein</fullName>
    </submittedName>
</protein>
<feature type="domain" description="Acyl-CoA oxidase/dehydrogenase middle" evidence="8">
    <location>
        <begin position="129"/>
        <end position="223"/>
    </location>
</feature>
<evidence type="ECO:0000256" key="3">
    <source>
        <dbReference type="ARBA" id="ARBA00022630"/>
    </source>
</evidence>
<evidence type="ECO:0000313" key="11">
    <source>
        <dbReference type="Proteomes" id="UP001361239"/>
    </source>
</evidence>
<comment type="similarity">
    <text evidence="2 6">Belongs to the acyl-CoA dehydrogenase family.</text>
</comment>
<dbReference type="RefSeq" id="WP_339585787.1">
    <property type="nucleotide sequence ID" value="NZ_JBBHJZ010000001.1"/>
</dbReference>
<dbReference type="InterPro" id="IPR037069">
    <property type="entry name" value="AcylCoA_DH/ox_N_sf"/>
</dbReference>
<evidence type="ECO:0000256" key="1">
    <source>
        <dbReference type="ARBA" id="ARBA00001974"/>
    </source>
</evidence>
<evidence type="ECO:0000313" key="10">
    <source>
        <dbReference type="EMBL" id="MEJ5975858.1"/>
    </source>
</evidence>
<dbReference type="InterPro" id="IPR006091">
    <property type="entry name" value="Acyl-CoA_Oxase/DH_mid-dom"/>
</dbReference>
<feature type="domain" description="Acyl-CoA dehydrogenase/oxidase C-terminal" evidence="7">
    <location>
        <begin position="235"/>
        <end position="387"/>
    </location>
</feature>
<name>A0ABU8RSB0_9SPHN</name>
<dbReference type="Gene3D" id="1.20.140.10">
    <property type="entry name" value="Butyryl-CoA Dehydrogenase, subunit A, domain 3"/>
    <property type="match status" value="1"/>
</dbReference>
<dbReference type="Proteomes" id="UP001361239">
    <property type="component" value="Unassembled WGS sequence"/>
</dbReference>
<dbReference type="Pfam" id="PF02770">
    <property type="entry name" value="Acyl-CoA_dh_M"/>
    <property type="match status" value="1"/>
</dbReference>
<dbReference type="Pfam" id="PF02771">
    <property type="entry name" value="Acyl-CoA_dh_N"/>
    <property type="match status" value="1"/>
</dbReference>
<keyword evidence="3 6" id="KW-0285">Flavoprotein</keyword>
<proteinExistence type="inferred from homology"/>
<dbReference type="InterPro" id="IPR036250">
    <property type="entry name" value="AcylCo_DH-like_C"/>
</dbReference>
<evidence type="ECO:0000256" key="2">
    <source>
        <dbReference type="ARBA" id="ARBA00009347"/>
    </source>
</evidence>
<keyword evidence="5 6" id="KW-0560">Oxidoreductase</keyword>
<comment type="cofactor">
    <cofactor evidence="1 6">
        <name>FAD</name>
        <dbReference type="ChEBI" id="CHEBI:57692"/>
    </cofactor>
</comment>
<gene>
    <name evidence="10" type="ORF">WG901_04380</name>
</gene>
<accession>A0ABU8RSB0</accession>
<evidence type="ECO:0000259" key="8">
    <source>
        <dbReference type="Pfam" id="PF02770"/>
    </source>
</evidence>
<feature type="domain" description="Acyl-CoA dehydrogenase/oxidase N-terminal" evidence="9">
    <location>
        <begin position="6"/>
        <end position="125"/>
    </location>
</feature>
<dbReference type="EMBL" id="JBBHJZ010000001">
    <property type="protein sequence ID" value="MEJ5975858.1"/>
    <property type="molecule type" value="Genomic_DNA"/>
</dbReference>
<comment type="caution">
    <text evidence="10">The sequence shown here is derived from an EMBL/GenBank/DDBJ whole genome shotgun (WGS) entry which is preliminary data.</text>
</comment>
<reference evidence="10 11" key="1">
    <citation type="submission" date="2024-03" db="EMBL/GenBank/DDBJ databases">
        <authorList>
            <person name="Jo J.-H."/>
        </authorList>
    </citation>
    <scope>NUCLEOTIDE SEQUENCE [LARGE SCALE GENOMIC DNA]</scope>
    <source>
        <strain evidence="10 11">PS1R-30</strain>
    </source>
</reference>
<evidence type="ECO:0000259" key="9">
    <source>
        <dbReference type="Pfam" id="PF02771"/>
    </source>
</evidence>
<dbReference type="Gene3D" id="1.10.540.10">
    <property type="entry name" value="Acyl-CoA dehydrogenase/oxidase, N-terminal domain"/>
    <property type="match status" value="1"/>
</dbReference>
<evidence type="ECO:0000259" key="7">
    <source>
        <dbReference type="Pfam" id="PF00441"/>
    </source>
</evidence>
<dbReference type="Pfam" id="PF00441">
    <property type="entry name" value="Acyl-CoA_dh_1"/>
    <property type="match status" value="1"/>
</dbReference>
<dbReference type="Gene3D" id="2.40.110.10">
    <property type="entry name" value="Butyryl-CoA Dehydrogenase, subunit A, domain 2"/>
    <property type="match status" value="1"/>
</dbReference>
<dbReference type="PANTHER" id="PTHR43292">
    <property type="entry name" value="ACYL-COA DEHYDROGENASE"/>
    <property type="match status" value="1"/>
</dbReference>
<keyword evidence="4 6" id="KW-0274">FAD</keyword>
<keyword evidence="11" id="KW-1185">Reference proteome</keyword>
<dbReference type="PANTHER" id="PTHR43292:SF4">
    <property type="entry name" value="ACYL-COA DEHYDROGENASE FADE34"/>
    <property type="match status" value="1"/>
</dbReference>